<dbReference type="EMBL" id="JAFBMS010000011">
    <property type="protein sequence ID" value="KAG9348556.1"/>
    <property type="molecule type" value="Genomic_DNA"/>
</dbReference>
<keyword evidence="2" id="KW-1185">Reference proteome</keyword>
<dbReference type="Proteomes" id="UP000824540">
    <property type="component" value="Unassembled WGS sequence"/>
</dbReference>
<reference evidence="1" key="1">
    <citation type="thesis" date="2021" institute="BYU ScholarsArchive" country="Provo, UT, USA">
        <title>Applications of and Algorithms for Genome Assembly and Genomic Analyses with an Emphasis on Marine Teleosts.</title>
        <authorList>
            <person name="Pickett B.D."/>
        </authorList>
    </citation>
    <scope>NUCLEOTIDE SEQUENCE</scope>
    <source>
        <strain evidence="1">HI-2016</strain>
    </source>
</reference>
<sequence length="212" mass="22401">MGFCRSCLLKQLHRGLGVSMLSLCDEDNGAMNDSLSISYLSTTNDVSVENLTGLSPSTCVTLTTYKGQTEKQKQADTADLVIAHSQSNHAQHLHVLESPVPTTPSGPYWGLTACGGTAFQRSVSHNSSSITMPSSVSCCPFTHLMGTGATLGFSGSMSVSVMMVVGLPPPIPVLPNPPKPGAFFPERSASRRACCSSFAFLRISALASRSWV</sequence>
<evidence type="ECO:0000313" key="1">
    <source>
        <dbReference type="EMBL" id="KAG9348556.1"/>
    </source>
</evidence>
<name>A0A8T2PA18_9TELE</name>
<comment type="caution">
    <text evidence="1">The sequence shown here is derived from an EMBL/GenBank/DDBJ whole genome shotgun (WGS) entry which is preliminary data.</text>
</comment>
<dbReference type="AlphaFoldDB" id="A0A8T2PA18"/>
<evidence type="ECO:0000313" key="2">
    <source>
        <dbReference type="Proteomes" id="UP000824540"/>
    </source>
</evidence>
<accession>A0A8T2PA18</accession>
<protein>
    <submittedName>
        <fullName evidence="1">Uncharacterized protein</fullName>
    </submittedName>
</protein>
<proteinExistence type="predicted"/>
<organism evidence="1 2">
    <name type="scientific">Albula glossodonta</name>
    <name type="common">roundjaw bonefish</name>
    <dbReference type="NCBI Taxonomy" id="121402"/>
    <lineage>
        <taxon>Eukaryota</taxon>
        <taxon>Metazoa</taxon>
        <taxon>Chordata</taxon>
        <taxon>Craniata</taxon>
        <taxon>Vertebrata</taxon>
        <taxon>Euteleostomi</taxon>
        <taxon>Actinopterygii</taxon>
        <taxon>Neopterygii</taxon>
        <taxon>Teleostei</taxon>
        <taxon>Albuliformes</taxon>
        <taxon>Albulidae</taxon>
        <taxon>Albula</taxon>
    </lineage>
</organism>
<gene>
    <name evidence="1" type="ORF">JZ751_002292</name>
</gene>